<evidence type="ECO:0000256" key="6">
    <source>
        <dbReference type="ARBA" id="ARBA00023186"/>
    </source>
</evidence>
<evidence type="ECO:0000259" key="10">
    <source>
        <dbReference type="Pfam" id="PF09976"/>
    </source>
</evidence>
<dbReference type="SUPFAM" id="SSF48452">
    <property type="entry name" value="TPR-like"/>
    <property type="match status" value="1"/>
</dbReference>
<keyword evidence="4 9" id="KW-1133">Transmembrane helix</keyword>
<dbReference type="Gene3D" id="1.25.40.10">
    <property type="entry name" value="Tetratricopeptide repeat domain"/>
    <property type="match status" value="1"/>
</dbReference>
<comment type="similarity">
    <text evidence="7">Belongs to the YfgM family.</text>
</comment>
<dbReference type="EMBL" id="UOFI01000199">
    <property type="protein sequence ID" value="VAW70528.1"/>
    <property type="molecule type" value="Genomic_DNA"/>
</dbReference>
<keyword evidence="6" id="KW-0143">Chaperone</keyword>
<protein>
    <recommendedName>
        <fullName evidence="8">Ancillary SecYEG translocon subunit</fullName>
    </recommendedName>
</protein>
<evidence type="ECO:0000256" key="3">
    <source>
        <dbReference type="ARBA" id="ARBA00022692"/>
    </source>
</evidence>
<evidence type="ECO:0000256" key="5">
    <source>
        <dbReference type="ARBA" id="ARBA00023136"/>
    </source>
</evidence>
<dbReference type="InterPro" id="IPR011990">
    <property type="entry name" value="TPR-like_helical_dom_sf"/>
</dbReference>
<evidence type="ECO:0000256" key="7">
    <source>
        <dbReference type="ARBA" id="ARBA00024197"/>
    </source>
</evidence>
<feature type="domain" description="Ancillary SecYEG translocon subunit/Cell division coordinator CpoB TPR" evidence="10">
    <location>
        <begin position="14"/>
        <end position="205"/>
    </location>
</feature>
<dbReference type="PANTHER" id="PTHR38035">
    <property type="entry name" value="UPF0070 PROTEIN YFGM"/>
    <property type="match status" value="1"/>
</dbReference>
<evidence type="ECO:0000256" key="8">
    <source>
        <dbReference type="ARBA" id="ARBA00024235"/>
    </source>
</evidence>
<dbReference type="GO" id="GO:0044877">
    <property type="term" value="F:protein-containing complex binding"/>
    <property type="evidence" value="ECO:0007669"/>
    <property type="project" value="InterPro"/>
</dbReference>
<dbReference type="GO" id="GO:0005886">
    <property type="term" value="C:plasma membrane"/>
    <property type="evidence" value="ECO:0007669"/>
    <property type="project" value="UniProtKB-SubCell"/>
</dbReference>
<evidence type="ECO:0000313" key="11">
    <source>
        <dbReference type="EMBL" id="VAW70528.1"/>
    </source>
</evidence>
<dbReference type="Pfam" id="PF09976">
    <property type="entry name" value="TPR_21"/>
    <property type="match status" value="1"/>
</dbReference>
<comment type="subcellular location">
    <subcellularLocation>
        <location evidence="1">Cell membrane</location>
        <topology evidence="1">Single-pass type II membrane protein</topology>
    </subcellularLocation>
</comment>
<keyword evidence="2" id="KW-1003">Cell membrane</keyword>
<evidence type="ECO:0000256" key="2">
    <source>
        <dbReference type="ARBA" id="ARBA00022475"/>
    </source>
</evidence>
<evidence type="ECO:0000256" key="9">
    <source>
        <dbReference type="SAM" id="Phobius"/>
    </source>
</evidence>
<dbReference type="PANTHER" id="PTHR38035:SF1">
    <property type="entry name" value="ANCILLARY SECYEG TRANSLOCON SUBUNIT"/>
    <property type="match status" value="1"/>
</dbReference>
<accession>A0A3B0XQM9</accession>
<dbReference type="InterPro" id="IPR026039">
    <property type="entry name" value="YfgM"/>
</dbReference>
<keyword evidence="3 9" id="KW-0812">Transmembrane</keyword>
<proteinExistence type="inferred from homology"/>
<name>A0A3B0XQM9_9ZZZZ</name>
<keyword evidence="5 9" id="KW-0472">Membrane</keyword>
<dbReference type="AlphaFoldDB" id="A0A3B0XQM9"/>
<dbReference type="PIRSF" id="PIRSF006170">
    <property type="entry name" value="YfgM"/>
    <property type="match status" value="1"/>
</dbReference>
<feature type="transmembrane region" description="Helical" evidence="9">
    <location>
        <begin position="21"/>
        <end position="41"/>
    </location>
</feature>
<evidence type="ECO:0000256" key="1">
    <source>
        <dbReference type="ARBA" id="ARBA00004401"/>
    </source>
</evidence>
<dbReference type="InterPro" id="IPR018704">
    <property type="entry name" value="SecYEG/CpoB_TPR"/>
</dbReference>
<sequence>MDFETEEQQLEAIKNWWKQNAVIIIGGIALGIAAIFGNQYYQQQKAAHADMASMLYEQVLMGVQNPAVIDETLTRVNTLVGEFKDTPYASLAALVIARHHLNAGEFDKAQLRYQWVITNAAQDELKYLSKIRLARLMLGNKQADQALVILSETYPESFTGMVLELKGDVYLSQGENDQAKAAYTQAKLLSSSANRWLQLKIDDIGETTVSTKPTTGNTEPSA</sequence>
<evidence type="ECO:0000256" key="4">
    <source>
        <dbReference type="ARBA" id="ARBA00022989"/>
    </source>
</evidence>
<gene>
    <name evidence="11" type="ORF">MNBD_GAMMA09-2201</name>
</gene>
<reference evidence="11" key="1">
    <citation type="submission" date="2018-06" db="EMBL/GenBank/DDBJ databases">
        <authorList>
            <person name="Zhirakovskaya E."/>
        </authorList>
    </citation>
    <scope>NUCLEOTIDE SEQUENCE</scope>
</reference>
<organism evidence="11">
    <name type="scientific">hydrothermal vent metagenome</name>
    <dbReference type="NCBI Taxonomy" id="652676"/>
    <lineage>
        <taxon>unclassified sequences</taxon>
        <taxon>metagenomes</taxon>
        <taxon>ecological metagenomes</taxon>
    </lineage>
</organism>